<gene>
    <name evidence="3" type="ORF">Tdes44962_MAKER04007</name>
</gene>
<keyword evidence="4" id="KW-1185">Reference proteome</keyword>
<dbReference type="OrthoDB" id="2603at2759"/>
<evidence type="ECO:0000256" key="2">
    <source>
        <dbReference type="SAM" id="Phobius"/>
    </source>
</evidence>
<dbReference type="Proteomes" id="UP001138500">
    <property type="component" value="Unassembled WGS sequence"/>
</dbReference>
<evidence type="ECO:0000313" key="4">
    <source>
        <dbReference type="Proteomes" id="UP001138500"/>
    </source>
</evidence>
<protein>
    <submittedName>
        <fullName evidence="3">Integral membrane protein</fullName>
    </submittedName>
</protein>
<feature type="transmembrane region" description="Helical" evidence="2">
    <location>
        <begin position="371"/>
        <end position="397"/>
    </location>
</feature>
<feature type="compositionally biased region" description="Basic and acidic residues" evidence="1">
    <location>
        <begin position="22"/>
        <end position="31"/>
    </location>
</feature>
<comment type="caution">
    <text evidence="3">The sequence shown here is derived from an EMBL/GenBank/DDBJ whole genome shotgun (WGS) entry which is preliminary data.</text>
</comment>
<feature type="transmembrane region" description="Helical" evidence="2">
    <location>
        <begin position="409"/>
        <end position="430"/>
    </location>
</feature>
<name>A0A9W7SNE4_9PEZI</name>
<keyword evidence="2" id="KW-0472">Membrane</keyword>
<sequence length="536" mass="59349">MASRSTSAPRDEGDGQGSEAGTRSHEGREGLFTHADPFEGEETTRDDEPPPQHPSSSHADDGGDAQHTASSSSGHTGDALHHPLDRLTTAATDATHAVADRVKTATHTLHLRADDIRTSRIATFFNPTRVHMQVRFQRNHTSETLPLLWRARDQRKGRNSIAIPLPPSDAESPVLPLRYTPRLRASARAIGGTLARMYTTFPYWDMAFWSGSTYTVGSVLFVVDGVLAWGPVGRAETWSLPDSAETYGGPLCFFVGALLYQVGAVSAYLEAVNDGSFHGAGMRKLLEGHEKDAKHLLDDKVRQFFARLGRHHRLSEEQYEALAKTVDPEAGWKGGGLGGEEGEEGRVECRYTTFRWWPTWKALRDHHVYEIGYLACAIQLFGVTLYGVTAVVVLPGIESSLQPWQKLGAFWVPQIVAALCFLVASLLFMLETQEKWYKPEPTVLGWWIGFTATIGSVGFELIAIFGIIALYWGGHGRSSKEEIHWAEYQSDLATIWGSAAYAVSAWLQWYEACSKNPVEEILSEPGQMKSWMVHPI</sequence>
<keyword evidence="2" id="KW-0812">Transmembrane</keyword>
<feature type="region of interest" description="Disordered" evidence="1">
    <location>
        <begin position="1"/>
        <end position="81"/>
    </location>
</feature>
<proteinExistence type="predicted"/>
<evidence type="ECO:0000256" key="1">
    <source>
        <dbReference type="SAM" id="MobiDB-lite"/>
    </source>
</evidence>
<reference evidence="3 4" key="2">
    <citation type="journal article" date="2021" name="Curr. Genet.">
        <title>Genetic response to nitrogen starvation in the aggressive Eucalyptus foliar pathogen Teratosphaeria destructans.</title>
        <authorList>
            <person name="Havenga M."/>
            <person name="Wingfield B.D."/>
            <person name="Wingfield M.J."/>
            <person name="Dreyer L.L."/>
            <person name="Roets F."/>
            <person name="Aylward J."/>
        </authorList>
    </citation>
    <scope>NUCLEOTIDE SEQUENCE [LARGE SCALE GENOMIC DNA]</scope>
    <source>
        <strain evidence="3">CMW44962</strain>
    </source>
</reference>
<feature type="transmembrane region" description="Helical" evidence="2">
    <location>
        <begin position="206"/>
        <end position="227"/>
    </location>
</feature>
<dbReference type="EMBL" id="RIBY02002078">
    <property type="protein sequence ID" value="KAH9825796.1"/>
    <property type="molecule type" value="Genomic_DNA"/>
</dbReference>
<organism evidence="3 4">
    <name type="scientific">Teratosphaeria destructans</name>
    <dbReference type="NCBI Taxonomy" id="418781"/>
    <lineage>
        <taxon>Eukaryota</taxon>
        <taxon>Fungi</taxon>
        <taxon>Dikarya</taxon>
        <taxon>Ascomycota</taxon>
        <taxon>Pezizomycotina</taxon>
        <taxon>Dothideomycetes</taxon>
        <taxon>Dothideomycetidae</taxon>
        <taxon>Mycosphaerellales</taxon>
        <taxon>Teratosphaeriaceae</taxon>
        <taxon>Teratosphaeria</taxon>
    </lineage>
</organism>
<feature type="transmembrane region" description="Helical" evidence="2">
    <location>
        <begin position="247"/>
        <end position="269"/>
    </location>
</feature>
<feature type="transmembrane region" description="Helical" evidence="2">
    <location>
        <begin position="442"/>
        <end position="472"/>
    </location>
</feature>
<keyword evidence="2" id="KW-1133">Transmembrane helix</keyword>
<evidence type="ECO:0000313" key="3">
    <source>
        <dbReference type="EMBL" id="KAH9825796.1"/>
    </source>
</evidence>
<reference evidence="3 4" key="1">
    <citation type="journal article" date="2018" name="IMA Fungus">
        <title>IMA Genome-F 10: Nine draft genome sequences of Claviceps purpurea s.lat., including C. arundinis, C. humidiphila, and C. cf. spartinae, pseudomolecules for the pitch canker pathogen Fusarium circinatum, draft genome of Davidsoniella eucalypti, Grosmannia galeiformis, Quambalaria eucalypti, and Teratosphaeria destructans.</title>
        <authorList>
            <person name="Wingfield B.D."/>
            <person name="Liu M."/>
            <person name="Nguyen H.D."/>
            <person name="Lane F.A."/>
            <person name="Morgan S.W."/>
            <person name="De Vos L."/>
            <person name="Wilken P.M."/>
            <person name="Duong T.A."/>
            <person name="Aylward J."/>
            <person name="Coetzee M.P."/>
            <person name="Dadej K."/>
            <person name="De Beer Z.W."/>
            <person name="Findlay W."/>
            <person name="Havenga M."/>
            <person name="Kolarik M."/>
            <person name="Menzies J.G."/>
            <person name="Naidoo K."/>
            <person name="Pochopski O."/>
            <person name="Shoukouhi P."/>
            <person name="Santana Q.C."/>
            <person name="Seifert K.A."/>
            <person name="Soal N."/>
            <person name="Steenkamp E.T."/>
            <person name="Tatham C.T."/>
            <person name="van der Nest M.A."/>
            <person name="Wingfield M.J."/>
        </authorList>
    </citation>
    <scope>NUCLEOTIDE SEQUENCE [LARGE SCALE GENOMIC DNA]</scope>
    <source>
        <strain evidence="3">CMW44962</strain>
    </source>
</reference>
<accession>A0A9W7SNE4</accession>
<dbReference type="AlphaFoldDB" id="A0A9W7SNE4"/>